<dbReference type="InterPro" id="IPR027417">
    <property type="entry name" value="P-loop_NTPase"/>
</dbReference>
<dbReference type="UniPathway" id="UPA00359">
    <property type="reaction ID" value="UER00478"/>
</dbReference>
<dbReference type="InterPro" id="IPR001789">
    <property type="entry name" value="Sig_transdc_resp-reg_receiver"/>
</dbReference>
<dbReference type="Gene3D" id="3.30.230.20">
    <property type="entry name" value="lpxc deacetylase, domain 1"/>
    <property type="match status" value="1"/>
</dbReference>
<dbReference type="GO" id="GO:0009245">
    <property type="term" value="P:lipid A biosynthetic process"/>
    <property type="evidence" value="ECO:0007669"/>
    <property type="project" value="UniProtKB-UniRule"/>
</dbReference>
<dbReference type="HAMAP" id="MF_00388">
    <property type="entry name" value="LpxC"/>
    <property type="match status" value="1"/>
</dbReference>
<evidence type="ECO:0000256" key="1">
    <source>
        <dbReference type="ARBA" id="ARBA00001947"/>
    </source>
</evidence>
<comment type="catalytic activity">
    <reaction evidence="17 18">
        <text>a UDP-3-O-[(3R)-3-hydroxyacyl]-N-acetyl-alpha-D-glucosamine + H2O = a UDP-3-O-[(3R)-3-hydroxyacyl]-alpha-D-glucosamine + acetate</text>
        <dbReference type="Rhea" id="RHEA:67816"/>
        <dbReference type="ChEBI" id="CHEBI:15377"/>
        <dbReference type="ChEBI" id="CHEBI:30089"/>
        <dbReference type="ChEBI" id="CHEBI:137740"/>
        <dbReference type="ChEBI" id="CHEBI:173225"/>
        <dbReference type="EC" id="3.5.1.108"/>
    </reaction>
</comment>
<dbReference type="Gene3D" id="3.40.50.300">
    <property type="entry name" value="P-loop containing nucleotide triphosphate hydrolases"/>
    <property type="match status" value="1"/>
</dbReference>
<dbReference type="Pfam" id="PF03331">
    <property type="entry name" value="LpxC"/>
    <property type="match status" value="1"/>
</dbReference>
<reference evidence="22" key="1">
    <citation type="submission" date="2018-01" db="EMBL/GenBank/DDBJ databases">
        <authorList>
            <person name="Regsiter A."/>
            <person name="William W."/>
        </authorList>
    </citation>
    <scope>NUCLEOTIDE SEQUENCE</scope>
    <source>
        <strain evidence="22">TRIP AH-1</strain>
    </source>
</reference>
<feature type="binding site" evidence="18">
    <location>
        <position position="702"/>
    </location>
    <ligand>
        <name>Zn(2+)</name>
        <dbReference type="ChEBI" id="CHEBI:29105"/>
    </ligand>
</feature>
<evidence type="ECO:0000256" key="2">
    <source>
        <dbReference type="ARBA" id="ARBA00002923"/>
    </source>
</evidence>
<evidence type="ECO:0000256" key="6">
    <source>
        <dbReference type="ARBA" id="ARBA00022553"/>
    </source>
</evidence>
<feature type="active site" description="Proton donor" evidence="18">
    <location>
        <position position="729"/>
    </location>
</feature>
<feature type="modified residue" description="4-aspartylphosphate" evidence="19">
    <location>
        <position position="71"/>
    </location>
</feature>
<dbReference type="GO" id="GO:0016020">
    <property type="term" value="C:membrane"/>
    <property type="evidence" value="ECO:0007669"/>
    <property type="project" value="GOC"/>
</dbReference>
<keyword evidence="13" id="KW-0902">Two-component regulatory system</keyword>
<evidence type="ECO:0000256" key="9">
    <source>
        <dbReference type="ARBA" id="ARBA00022741"/>
    </source>
</evidence>
<feature type="domain" description="Response regulatory" evidence="21">
    <location>
        <begin position="22"/>
        <end position="136"/>
    </location>
</feature>
<keyword evidence="8 18" id="KW-0479">Metal-binding</keyword>
<feature type="binding site" evidence="18">
    <location>
        <position position="706"/>
    </location>
    <ligand>
        <name>Zn(2+)</name>
        <dbReference type="ChEBI" id="CHEBI:29105"/>
    </ligand>
</feature>
<dbReference type="PROSITE" id="PS50045">
    <property type="entry name" value="SIGMA54_INTERACT_4"/>
    <property type="match status" value="1"/>
</dbReference>
<dbReference type="InterPro" id="IPR058031">
    <property type="entry name" value="AAA_lid_NorR"/>
</dbReference>
<dbReference type="NCBIfam" id="TIGR00325">
    <property type="entry name" value="lpxC"/>
    <property type="match status" value="1"/>
</dbReference>
<dbReference type="InterPro" id="IPR020568">
    <property type="entry name" value="Ribosomal_Su5_D2-typ_SF"/>
</dbReference>
<dbReference type="InterPro" id="IPR011006">
    <property type="entry name" value="CheY-like_superfamily"/>
</dbReference>
<evidence type="ECO:0000256" key="3">
    <source>
        <dbReference type="ARBA" id="ARBA00005002"/>
    </source>
</evidence>
<sequence>MLLVKVRPPDQLERIFAMKPPVILVVDDEDSIIDALKGSLEDEGYIVLNSSDGIKAMEIIKSQSIDMVFLDIWLPGMDGLTLLKAIKDFNSTIEVVMMTGHGSVNTAVQAIKDGAFDFLEKPFSLDSVFNTINQITSRHQSTAVSSHADESVLVEEGKLALTGNDQGIVKIKKIIPKVAVRDDDILLMGQSGTGKEFVCRLIHATSKRRSQRLIKINCAFYSPQKLEEMLFGVQKAKDQKCGKKSIFYSAKDSTVFLGAIEAMALNTQERLAAIISNRELKGVNTRIIASLGISAERGIEDGVLYKGLIDSFPFQLVMPSLRDRREDIPLLLNMFVSYFCKDYGLREKNIEDDALEILVNYDWPGNIKELKNLVEKIVVSVPTRNISSLDIPISVRDDMQYGISRYYERYDSMHESEAAWRKNYLLYFLRKNNKDIKITAKKLDIKEDILKKYIKEYHIILTGKRRSEKRFQRTIKRSIVLGGTGLHSGDKTGLILTPLPPGSGIVFGNISSGDSIPADIDYVQSTNYATCLKNANTVAYTVEHLLATLHAYGINNLLIKINNEVPIMDGSALDFCRFIEDAGIEDQDELLEEFVIEEKLVLGKIKKKNKFITVEPADHLIIHYILQYPKPVGRQEYTFKLDSVEAFKKEIAPARTFGFVKDIEALEQQGLASGGRLSNFILIDDEKIINTDLRFPDEFVRHKILDMLGDLYLLGHPIKAKITANMTGHTENAELVRMLRKTRQM</sequence>
<keyword evidence="7 18" id="KW-0441">Lipid A biosynthesis</keyword>
<dbReference type="InterPro" id="IPR025662">
    <property type="entry name" value="Sigma_54_int_dom_ATP-bd_1"/>
</dbReference>
<keyword evidence="14" id="KW-0805">Transcription regulation</keyword>
<proteinExistence type="inferred from homology"/>
<organism evidence="22">
    <name type="scientific">uncultured Desulfobacterium sp</name>
    <dbReference type="NCBI Taxonomy" id="201089"/>
    <lineage>
        <taxon>Bacteria</taxon>
        <taxon>Pseudomonadati</taxon>
        <taxon>Thermodesulfobacteriota</taxon>
        <taxon>Desulfobacteria</taxon>
        <taxon>Desulfobacterales</taxon>
        <taxon>Desulfobacteriaceae</taxon>
        <taxon>Desulfobacterium</taxon>
        <taxon>environmental samples</taxon>
    </lineage>
</organism>
<gene>
    <name evidence="18" type="primary">lpxC</name>
    <name evidence="22" type="ORF">PITCH_A750009</name>
</gene>
<dbReference type="CDD" id="cd00009">
    <property type="entry name" value="AAA"/>
    <property type="match status" value="1"/>
</dbReference>
<keyword evidence="11 18" id="KW-0862">Zinc</keyword>
<dbReference type="GO" id="GO:0005524">
    <property type="term" value="F:ATP binding"/>
    <property type="evidence" value="ECO:0007669"/>
    <property type="project" value="UniProtKB-KW"/>
</dbReference>
<keyword evidence="5 18" id="KW-0444">Lipid biosynthesis</keyword>
<comment type="cofactor">
    <cofactor evidence="1 18">
        <name>Zn(2+)</name>
        <dbReference type="ChEBI" id="CHEBI:29105"/>
    </cofactor>
</comment>
<feature type="binding site" evidence="18">
    <location>
        <position position="544"/>
    </location>
    <ligand>
        <name>Zn(2+)</name>
        <dbReference type="ChEBI" id="CHEBI:29105"/>
    </ligand>
</feature>
<dbReference type="FunFam" id="3.40.50.2300:FF:000018">
    <property type="entry name" value="DNA-binding transcriptional regulator NtrC"/>
    <property type="match status" value="1"/>
</dbReference>
<evidence type="ECO:0000313" key="22">
    <source>
        <dbReference type="EMBL" id="SPD75788.1"/>
    </source>
</evidence>
<evidence type="ECO:0000256" key="10">
    <source>
        <dbReference type="ARBA" id="ARBA00022801"/>
    </source>
</evidence>
<evidence type="ECO:0000256" key="8">
    <source>
        <dbReference type="ARBA" id="ARBA00022723"/>
    </source>
</evidence>
<dbReference type="AlphaFoldDB" id="A0A445N258"/>
<dbReference type="SMART" id="SM00448">
    <property type="entry name" value="REC"/>
    <property type="match status" value="1"/>
</dbReference>
<dbReference type="InterPro" id="IPR015870">
    <property type="entry name" value="UDP-acyl_N-AcGlcN_deAcase_N"/>
</dbReference>
<dbReference type="Gene3D" id="3.30.1700.10">
    <property type="entry name" value="lpxc deacetylase, domain 2"/>
    <property type="match status" value="1"/>
</dbReference>
<keyword evidence="12" id="KW-0067">ATP-binding</keyword>
<evidence type="ECO:0000256" key="17">
    <source>
        <dbReference type="ARBA" id="ARBA00024535"/>
    </source>
</evidence>
<dbReference type="SUPFAM" id="SSF52540">
    <property type="entry name" value="P-loop containing nucleoside triphosphate hydrolases"/>
    <property type="match status" value="1"/>
</dbReference>
<evidence type="ECO:0000259" key="21">
    <source>
        <dbReference type="PROSITE" id="PS50110"/>
    </source>
</evidence>
<dbReference type="GO" id="GO:0103117">
    <property type="term" value="F:UDP-3-O-acyl-N-acetylglucosamine deacetylase activity"/>
    <property type="evidence" value="ECO:0007669"/>
    <property type="project" value="UniProtKB-UniRule"/>
</dbReference>
<dbReference type="Gene3D" id="3.40.50.2300">
    <property type="match status" value="1"/>
</dbReference>
<evidence type="ECO:0000256" key="5">
    <source>
        <dbReference type="ARBA" id="ARBA00022516"/>
    </source>
</evidence>
<evidence type="ECO:0000256" key="19">
    <source>
        <dbReference type="PROSITE-ProRule" id="PRU00169"/>
    </source>
</evidence>
<keyword evidence="10 18" id="KW-0378">Hydrolase</keyword>
<dbReference type="GO" id="GO:0000160">
    <property type="term" value="P:phosphorelay signal transduction system"/>
    <property type="evidence" value="ECO:0007669"/>
    <property type="project" value="UniProtKB-KW"/>
</dbReference>
<evidence type="ECO:0000256" key="4">
    <source>
        <dbReference type="ARBA" id="ARBA00012745"/>
    </source>
</evidence>
<comment type="similarity">
    <text evidence="18">Belongs to the LpxC family.</text>
</comment>
<evidence type="ECO:0000256" key="7">
    <source>
        <dbReference type="ARBA" id="ARBA00022556"/>
    </source>
</evidence>
<evidence type="ECO:0000256" key="13">
    <source>
        <dbReference type="ARBA" id="ARBA00023012"/>
    </source>
</evidence>
<evidence type="ECO:0000259" key="20">
    <source>
        <dbReference type="PROSITE" id="PS50045"/>
    </source>
</evidence>
<dbReference type="PROSITE" id="PS50110">
    <property type="entry name" value="RESPONSE_REGULATORY"/>
    <property type="match status" value="1"/>
</dbReference>
<dbReference type="GO" id="GO:0006355">
    <property type="term" value="P:regulation of DNA-templated transcription"/>
    <property type="evidence" value="ECO:0007669"/>
    <property type="project" value="InterPro"/>
</dbReference>
<evidence type="ECO:0000256" key="14">
    <source>
        <dbReference type="ARBA" id="ARBA00023015"/>
    </source>
</evidence>
<evidence type="ECO:0000256" key="18">
    <source>
        <dbReference type="HAMAP-Rule" id="MF_00388"/>
    </source>
</evidence>
<dbReference type="PROSITE" id="PS00675">
    <property type="entry name" value="SIGMA54_INTERACT_1"/>
    <property type="match status" value="1"/>
</dbReference>
<dbReference type="SUPFAM" id="SSF52172">
    <property type="entry name" value="CheY-like"/>
    <property type="match status" value="1"/>
</dbReference>
<accession>A0A445N258</accession>
<comment type="pathway">
    <text evidence="3 18">Glycolipid biosynthesis; lipid IV(A) biosynthesis; lipid IV(A) from (3R)-3-hydroxytetradecanoyl-[acyl-carrier-protein] and UDP-N-acetyl-alpha-D-glucosamine: step 2/6.</text>
</comment>
<keyword evidence="15 18" id="KW-0443">Lipid metabolism</keyword>
<feature type="domain" description="Sigma-54 factor interaction" evidence="20">
    <location>
        <begin position="161"/>
        <end position="379"/>
    </location>
</feature>
<name>A0A445N258_9BACT</name>
<protein>
    <recommendedName>
        <fullName evidence="4 18">UDP-3-O-acyl-N-acetylglucosamine deacetylase</fullName>
        <shortName evidence="18">UDP-3-O-acyl-GlcNAc deacetylase</shortName>
        <ecNumber evidence="4 18">3.5.1.108</ecNumber>
    </recommendedName>
    <alternativeName>
        <fullName evidence="18">UDP-3-O-[R-3-hydroxymyristoyl]-N-acetylglucosamine deacetylase</fullName>
    </alternativeName>
</protein>
<dbReference type="EC" id="3.5.1.108" evidence="4 18"/>
<dbReference type="PANTHER" id="PTHR32071:SF17">
    <property type="entry name" value="TRANSCRIPTIONAL REGULATOR (NTRC FAMILY)"/>
    <property type="match status" value="1"/>
</dbReference>
<dbReference type="InterPro" id="IPR002078">
    <property type="entry name" value="Sigma_54_int"/>
</dbReference>
<dbReference type="InterPro" id="IPR004463">
    <property type="entry name" value="UDP-acyl_GlcNac_deAcase"/>
</dbReference>
<evidence type="ECO:0000256" key="12">
    <source>
        <dbReference type="ARBA" id="ARBA00022840"/>
    </source>
</evidence>
<comment type="function">
    <text evidence="2 18">Catalyzes the hydrolysis of UDP-3-O-myristoyl-N-acetylglucosamine to form UDP-3-O-myristoylglucosamine and acetate, the committed step in lipid A biosynthesis.</text>
</comment>
<dbReference type="Pfam" id="PF00158">
    <property type="entry name" value="Sigma54_activat"/>
    <property type="match status" value="1"/>
</dbReference>
<dbReference type="Gene3D" id="1.10.8.60">
    <property type="match status" value="1"/>
</dbReference>
<dbReference type="Pfam" id="PF25601">
    <property type="entry name" value="AAA_lid_14"/>
    <property type="match status" value="1"/>
</dbReference>
<dbReference type="PANTHER" id="PTHR32071">
    <property type="entry name" value="TRANSCRIPTIONAL REGULATORY PROTEIN"/>
    <property type="match status" value="1"/>
</dbReference>
<dbReference type="GO" id="GO:0046872">
    <property type="term" value="F:metal ion binding"/>
    <property type="evidence" value="ECO:0007669"/>
    <property type="project" value="UniProtKB-KW"/>
</dbReference>
<evidence type="ECO:0000256" key="11">
    <source>
        <dbReference type="ARBA" id="ARBA00022833"/>
    </source>
</evidence>
<evidence type="ECO:0000256" key="16">
    <source>
        <dbReference type="ARBA" id="ARBA00023163"/>
    </source>
</evidence>
<keyword evidence="6 19" id="KW-0597">Phosphoprotein</keyword>
<dbReference type="SUPFAM" id="SSF54211">
    <property type="entry name" value="Ribosomal protein S5 domain 2-like"/>
    <property type="match status" value="2"/>
</dbReference>
<dbReference type="Pfam" id="PF00072">
    <property type="entry name" value="Response_reg"/>
    <property type="match status" value="1"/>
</dbReference>
<keyword evidence="9" id="KW-0547">Nucleotide-binding</keyword>
<keyword evidence="16" id="KW-0804">Transcription</keyword>
<dbReference type="EMBL" id="OJIN01000220">
    <property type="protein sequence ID" value="SPD75788.1"/>
    <property type="molecule type" value="Genomic_DNA"/>
</dbReference>
<dbReference type="InterPro" id="IPR011334">
    <property type="entry name" value="UDP-acyl_GlcNac_deAcase_C"/>
</dbReference>
<evidence type="ECO:0000256" key="15">
    <source>
        <dbReference type="ARBA" id="ARBA00023098"/>
    </source>
</evidence>